<sequence length="191" mass="20696">MRPGCRSHSFIGHTAAVEHRIGQNSPPVHAAGTDPAFVPGLPPPRPAEAEESPPVPADVPADAVPDTRAEPEPEPEAEAEVVAEEESRPVADGPAFEVSDRRGSITVDSTGVTFRLDDETAEFGWSEIGAVETNIPRFGRRLTVTVHTTRRRSYDADIEAPNRSLPKQWAAELDTVLDSYFEDAETTETTD</sequence>
<name>A0ABN3WG35_STRTU</name>
<gene>
    <name evidence="2" type="ORF">GCM10020221_08100</name>
</gene>
<evidence type="ECO:0000313" key="3">
    <source>
        <dbReference type="Proteomes" id="UP001501102"/>
    </source>
</evidence>
<dbReference type="EMBL" id="BAAAXZ010000032">
    <property type="protein sequence ID" value="GAA2914804.1"/>
    <property type="molecule type" value="Genomic_DNA"/>
</dbReference>
<evidence type="ECO:0000256" key="1">
    <source>
        <dbReference type="SAM" id="MobiDB-lite"/>
    </source>
</evidence>
<protein>
    <submittedName>
        <fullName evidence="2">Uncharacterized protein</fullName>
    </submittedName>
</protein>
<proteinExistence type="predicted"/>
<keyword evidence="3" id="KW-1185">Reference proteome</keyword>
<evidence type="ECO:0000313" key="2">
    <source>
        <dbReference type="EMBL" id="GAA2914804.1"/>
    </source>
</evidence>
<reference evidence="3" key="1">
    <citation type="journal article" date="2019" name="Int. J. Syst. Evol. Microbiol.">
        <title>The Global Catalogue of Microorganisms (GCM) 10K type strain sequencing project: providing services to taxonomists for standard genome sequencing and annotation.</title>
        <authorList>
            <consortium name="The Broad Institute Genomics Platform"/>
            <consortium name="The Broad Institute Genome Sequencing Center for Infectious Disease"/>
            <person name="Wu L."/>
            <person name="Ma J."/>
        </authorList>
    </citation>
    <scope>NUCLEOTIDE SEQUENCE [LARGE SCALE GENOMIC DNA]</scope>
    <source>
        <strain evidence="3">JCM 4087</strain>
    </source>
</reference>
<feature type="region of interest" description="Disordered" evidence="1">
    <location>
        <begin position="1"/>
        <end position="102"/>
    </location>
</feature>
<feature type="compositionally biased region" description="Acidic residues" evidence="1">
    <location>
        <begin position="72"/>
        <end position="84"/>
    </location>
</feature>
<accession>A0ABN3WG35</accession>
<comment type="caution">
    <text evidence="2">The sequence shown here is derived from an EMBL/GenBank/DDBJ whole genome shotgun (WGS) entry which is preliminary data.</text>
</comment>
<dbReference type="Proteomes" id="UP001501102">
    <property type="component" value="Unassembled WGS sequence"/>
</dbReference>
<organism evidence="2 3">
    <name type="scientific">Streptomyces thioluteus</name>
    <dbReference type="NCBI Taxonomy" id="66431"/>
    <lineage>
        <taxon>Bacteria</taxon>
        <taxon>Bacillati</taxon>
        <taxon>Actinomycetota</taxon>
        <taxon>Actinomycetes</taxon>
        <taxon>Kitasatosporales</taxon>
        <taxon>Streptomycetaceae</taxon>
        <taxon>Streptomyces</taxon>
    </lineage>
</organism>